<evidence type="ECO:0000313" key="3">
    <source>
        <dbReference type="Proteomes" id="UP001530400"/>
    </source>
</evidence>
<comment type="caution">
    <text evidence="2">The sequence shown here is derived from an EMBL/GenBank/DDBJ whole genome shotgun (WGS) entry which is preliminary data.</text>
</comment>
<reference evidence="2 3" key="1">
    <citation type="submission" date="2024-10" db="EMBL/GenBank/DDBJ databases">
        <title>Updated reference genomes for cyclostephanoid diatoms.</title>
        <authorList>
            <person name="Roberts W.R."/>
            <person name="Alverson A.J."/>
        </authorList>
    </citation>
    <scope>NUCLEOTIDE SEQUENCE [LARGE SCALE GENOMIC DNA]</scope>
    <source>
        <strain evidence="2 3">AJA010-31</strain>
    </source>
</reference>
<gene>
    <name evidence="2" type="ORF">ACHAWO_000250</name>
</gene>
<sequence length="201" mass="22082">MSSLEIEPPEFHPSEDDDVEYFCLRAPAHLDVSEVLNGVTINIDSTIFDRSSSQPGNEIVSRFNAKSDGHEYALSLADSKESDGVRLLIRDYEDEEKLIPFKPFKGQLNLTSVVGDNLGDGSGNIQLDLLLAPAPERAPKPAFEESGNGAVDKMRLAYLPVAQKEGLKRRWAMPGSCGAPKPVENDQLADRSNKKAKKSKR</sequence>
<dbReference type="EMBL" id="JALLPJ020000514">
    <property type="protein sequence ID" value="KAL3789779.1"/>
    <property type="molecule type" value="Genomic_DNA"/>
</dbReference>
<evidence type="ECO:0000256" key="1">
    <source>
        <dbReference type="SAM" id="MobiDB-lite"/>
    </source>
</evidence>
<name>A0ABD3PQG0_9STRA</name>
<keyword evidence="3" id="KW-1185">Reference proteome</keyword>
<evidence type="ECO:0000313" key="2">
    <source>
        <dbReference type="EMBL" id="KAL3789779.1"/>
    </source>
</evidence>
<feature type="region of interest" description="Disordered" evidence="1">
    <location>
        <begin position="172"/>
        <end position="201"/>
    </location>
</feature>
<proteinExistence type="predicted"/>
<accession>A0ABD3PQG0</accession>
<organism evidence="2 3">
    <name type="scientific">Cyclotella atomus</name>
    <dbReference type="NCBI Taxonomy" id="382360"/>
    <lineage>
        <taxon>Eukaryota</taxon>
        <taxon>Sar</taxon>
        <taxon>Stramenopiles</taxon>
        <taxon>Ochrophyta</taxon>
        <taxon>Bacillariophyta</taxon>
        <taxon>Coscinodiscophyceae</taxon>
        <taxon>Thalassiosirophycidae</taxon>
        <taxon>Stephanodiscales</taxon>
        <taxon>Stephanodiscaceae</taxon>
        <taxon>Cyclotella</taxon>
    </lineage>
</organism>
<protein>
    <submittedName>
        <fullName evidence="2">Uncharacterized protein</fullName>
    </submittedName>
</protein>
<dbReference type="Proteomes" id="UP001530400">
    <property type="component" value="Unassembled WGS sequence"/>
</dbReference>
<dbReference type="AlphaFoldDB" id="A0ABD3PQG0"/>